<dbReference type="EMBL" id="FJOF01000008">
    <property type="protein sequence ID" value="CZR43964.1"/>
    <property type="molecule type" value="Genomic_DNA"/>
</dbReference>
<gene>
    <name evidence="1" type="ORF">FPRO_13772</name>
</gene>
<dbReference type="GeneID" id="42058631"/>
<dbReference type="VEuPathDB" id="FungiDB:FPRO_13772"/>
<reference evidence="2" key="1">
    <citation type="journal article" date="2016" name="Genome Biol. Evol.">
        <title>Comparative 'omics' of the Fusarium fujikuroi species complex highlights differences in genetic potential and metabolite synthesis.</title>
        <authorList>
            <person name="Niehaus E.-M."/>
            <person name="Muensterkoetter M."/>
            <person name="Proctor R.H."/>
            <person name="Brown D.W."/>
            <person name="Sharon A."/>
            <person name="Idan Y."/>
            <person name="Oren-Young L."/>
            <person name="Sieber C.M."/>
            <person name="Novak O."/>
            <person name="Pencik A."/>
            <person name="Tarkowska D."/>
            <person name="Hromadova K."/>
            <person name="Freeman S."/>
            <person name="Maymon M."/>
            <person name="Elazar M."/>
            <person name="Youssef S.A."/>
            <person name="El-Shabrawy E.S.M."/>
            <person name="Shalaby A.B.A."/>
            <person name="Houterman P."/>
            <person name="Brock N.L."/>
            <person name="Burkhardt I."/>
            <person name="Tsavkelova E.A."/>
            <person name="Dickschat J.S."/>
            <person name="Galuszka P."/>
            <person name="Gueldener U."/>
            <person name="Tudzynski B."/>
        </authorList>
    </citation>
    <scope>NUCLEOTIDE SEQUENCE [LARGE SCALE GENOMIC DNA]</scope>
    <source>
        <strain evidence="2">ET1</strain>
    </source>
</reference>
<keyword evidence="2" id="KW-1185">Reference proteome</keyword>
<dbReference type="Proteomes" id="UP000183971">
    <property type="component" value="Unassembled WGS sequence"/>
</dbReference>
<dbReference type="AlphaFoldDB" id="A0A1L7VU84"/>
<proteinExistence type="predicted"/>
<dbReference type="RefSeq" id="XP_031084554.1">
    <property type="nucleotide sequence ID" value="XM_031218724.1"/>
</dbReference>
<evidence type="ECO:0000313" key="2">
    <source>
        <dbReference type="Proteomes" id="UP000183971"/>
    </source>
</evidence>
<organism evidence="1 2">
    <name type="scientific">Fusarium proliferatum (strain ET1)</name>
    <name type="common">Orchid endophyte fungus</name>
    <dbReference type="NCBI Taxonomy" id="1227346"/>
    <lineage>
        <taxon>Eukaryota</taxon>
        <taxon>Fungi</taxon>
        <taxon>Dikarya</taxon>
        <taxon>Ascomycota</taxon>
        <taxon>Pezizomycotina</taxon>
        <taxon>Sordariomycetes</taxon>
        <taxon>Hypocreomycetidae</taxon>
        <taxon>Hypocreales</taxon>
        <taxon>Nectriaceae</taxon>
        <taxon>Fusarium</taxon>
        <taxon>Fusarium fujikuroi species complex</taxon>
    </lineage>
</organism>
<sequence>MKSWFLAPDFTFTPDGPLQLGAVIPHPSRPTQTLASPRTDAITLPEVQTLIETNHSHSNDVTRTAGVNLFAKFVELASASIGYETSRRNALAYGTVDHEIRSLAAPFTREFLQSIISTEAVQEHIHSAVFGKRTVYFISGLRVATSSFTVTKEKGIGHNTSLSGSGPAGPVPIEVGAGISGGKESSKTDSYETAPGIIFAYRLHAIRVRGSGTVDSEMFVNEKAFMHGRPVPDPEPFEVTDVDAEVLKADRKEEEDLPKYEMEDLGDEEYCFLAEA</sequence>
<accession>A0A1L7VU84</accession>
<evidence type="ECO:0000313" key="1">
    <source>
        <dbReference type="EMBL" id="CZR43964.1"/>
    </source>
</evidence>
<comment type="caution">
    <text evidence="1">The sequence shown here is derived from an EMBL/GenBank/DDBJ whole genome shotgun (WGS) entry which is preliminary data.</text>
</comment>
<name>A0A1L7VU84_FUSPR</name>
<protein>
    <submittedName>
        <fullName evidence="1">Uncharacterized protein</fullName>
    </submittedName>
</protein>